<evidence type="ECO:0000313" key="2">
    <source>
        <dbReference type="Proteomes" id="UP000541583"/>
    </source>
</evidence>
<dbReference type="Proteomes" id="UP000541583">
    <property type="component" value="Unassembled WGS sequence"/>
</dbReference>
<evidence type="ECO:0000313" key="1">
    <source>
        <dbReference type="EMBL" id="MBB6112225.1"/>
    </source>
</evidence>
<accession>A0ABR6PR67</accession>
<protein>
    <recommendedName>
        <fullName evidence="3">Transposase</fullName>
    </recommendedName>
</protein>
<comment type="caution">
    <text evidence="1">The sequence shown here is derived from an EMBL/GenBank/DDBJ whole genome shotgun (WGS) entry which is preliminary data.</text>
</comment>
<sequence>MFKQKGYKCTLEIAMNMLQAQANLRTKNFLNLKF</sequence>
<name>A0ABR6PR67_9SPHI</name>
<keyword evidence="2" id="KW-1185">Reference proteome</keyword>
<evidence type="ECO:0008006" key="3">
    <source>
        <dbReference type="Google" id="ProtNLM"/>
    </source>
</evidence>
<dbReference type="EMBL" id="JACHCB010000017">
    <property type="protein sequence ID" value="MBB6112225.1"/>
    <property type="molecule type" value="Genomic_DNA"/>
</dbReference>
<proteinExistence type="predicted"/>
<organism evidence="1 2">
    <name type="scientific">Mucilaginibacter lappiensis</name>
    <dbReference type="NCBI Taxonomy" id="354630"/>
    <lineage>
        <taxon>Bacteria</taxon>
        <taxon>Pseudomonadati</taxon>
        <taxon>Bacteroidota</taxon>
        <taxon>Sphingobacteriia</taxon>
        <taxon>Sphingobacteriales</taxon>
        <taxon>Sphingobacteriaceae</taxon>
        <taxon>Mucilaginibacter</taxon>
    </lineage>
</organism>
<gene>
    <name evidence="1" type="ORF">HDF23_005000</name>
</gene>
<reference evidence="1 2" key="1">
    <citation type="submission" date="2020-08" db="EMBL/GenBank/DDBJ databases">
        <title>Genomic Encyclopedia of Type Strains, Phase IV (KMG-V): Genome sequencing to study the core and pangenomes of soil and plant-associated prokaryotes.</title>
        <authorList>
            <person name="Whitman W."/>
        </authorList>
    </citation>
    <scope>NUCLEOTIDE SEQUENCE [LARGE SCALE GENOMIC DNA]</scope>
    <source>
        <strain evidence="1 2">ANJLi2</strain>
    </source>
</reference>